<evidence type="ECO:0000259" key="2">
    <source>
        <dbReference type="PROSITE" id="PS50234"/>
    </source>
</evidence>
<evidence type="ECO:0000313" key="4">
    <source>
        <dbReference type="Proteomes" id="UP000808349"/>
    </source>
</evidence>
<evidence type="ECO:0000313" key="3">
    <source>
        <dbReference type="EMBL" id="MBK9717312.1"/>
    </source>
</evidence>
<name>A0A9D7XGY6_9BACT</name>
<dbReference type="SMART" id="SM00327">
    <property type="entry name" value="VWA"/>
    <property type="match status" value="1"/>
</dbReference>
<comment type="caution">
    <text evidence="3">The sequence shown here is derived from an EMBL/GenBank/DDBJ whole genome shotgun (WGS) entry which is preliminary data.</text>
</comment>
<dbReference type="EMBL" id="JADKFW010000004">
    <property type="protein sequence ID" value="MBK9717312.1"/>
    <property type="molecule type" value="Genomic_DNA"/>
</dbReference>
<feature type="compositionally biased region" description="Basic residues" evidence="1">
    <location>
        <begin position="137"/>
        <end position="153"/>
    </location>
</feature>
<dbReference type="SUPFAM" id="SSF49464">
    <property type="entry name" value="Carboxypeptidase regulatory domain-like"/>
    <property type="match status" value="1"/>
</dbReference>
<dbReference type="SUPFAM" id="SSF53300">
    <property type="entry name" value="vWA-like"/>
    <property type="match status" value="1"/>
</dbReference>
<accession>A0A9D7XGY6</accession>
<dbReference type="CDD" id="cd01465">
    <property type="entry name" value="vWA_subgroup"/>
    <property type="match status" value="1"/>
</dbReference>
<dbReference type="AlphaFoldDB" id="A0A9D7XGY6"/>
<dbReference type="Pfam" id="PF13620">
    <property type="entry name" value="CarboxypepD_reg"/>
    <property type="match status" value="1"/>
</dbReference>
<dbReference type="Pfam" id="PF00092">
    <property type="entry name" value="VWA"/>
    <property type="match status" value="1"/>
</dbReference>
<gene>
    <name evidence="3" type="ORF">IPO85_07345</name>
</gene>
<dbReference type="Gene3D" id="2.60.40.1120">
    <property type="entry name" value="Carboxypeptidase-like, regulatory domain"/>
    <property type="match status" value="1"/>
</dbReference>
<dbReference type="PROSITE" id="PS50234">
    <property type="entry name" value="VWFA"/>
    <property type="match status" value="1"/>
</dbReference>
<feature type="region of interest" description="Disordered" evidence="1">
    <location>
        <begin position="130"/>
        <end position="153"/>
    </location>
</feature>
<dbReference type="PANTHER" id="PTHR10579">
    <property type="entry name" value="CALCIUM-ACTIVATED CHLORIDE CHANNEL REGULATOR"/>
    <property type="match status" value="1"/>
</dbReference>
<dbReference type="InterPro" id="IPR022156">
    <property type="entry name" value="Uncharacterised_YfbK_N"/>
</dbReference>
<reference evidence="3 4" key="1">
    <citation type="submission" date="2020-10" db="EMBL/GenBank/DDBJ databases">
        <title>Connecting structure to function with the recovery of over 1000 high-quality activated sludge metagenome-assembled genomes encoding full-length rRNA genes using long-read sequencing.</title>
        <authorList>
            <person name="Singleton C.M."/>
            <person name="Petriglieri F."/>
            <person name="Kristensen J.M."/>
            <person name="Kirkegaard R.H."/>
            <person name="Michaelsen T.Y."/>
            <person name="Andersen M.H."/>
            <person name="Karst S.M."/>
            <person name="Dueholm M.S."/>
            <person name="Nielsen P.H."/>
            <person name="Albertsen M."/>
        </authorList>
    </citation>
    <scope>NUCLEOTIDE SEQUENCE [LARGE SCALE GENOMIC DNA]</scope>
    <source>
        <strain evidence="3">Ribe_18-Q3-R11-54_BAT3C.373</strain>
    </source>
</reference>
<dbReference type="InterPro" id="IPR021908">
    <property type="entry name" value="YfbK_C"/>
</dbReference>
<dbReference type="Proteomes" id="UP000808349">
    <property type="component" value="Unassembled WGS sequence"/>
</dbReference>
<dbReference type="InterPro" id="IPR051266">
    <property type="entry name" value="CLCR"/>
</dbReference>
<feature type="domain" description="VWFA" evidence="2">
    <location>
        <begin position="273"/>
        <end position="451"/>
    </location>
</feature>
<sequence>MKSIIYLLWFILPIIDDININQTGQLTGTVKDENEEAIIHAKIIASINGKSVDSTLTDFNGNFNLTLAPGEYKIDVIYIGYSSYSINKIIIDSNTIPPLNITLKMVMLLDAIEITQFRVPLIETDKTTSDQTIKNSSRSHLRAKLGSHNKNTNKKIKSTNEVRPTYESYAKQTENDFKDVDHHPLSTFSLDVDRASYTNVKRFIENGQQPPEDAVRIEEMVNYFDYLYKEPTDDKPFETYTEIGPCPWNKDHELLLIGTKTKSIIAKNLPPANLVFLIDVSGSMDEPNKLPLVKTSLNILVDQMREQDLISIVVYAGSSGLALPPTSGKEKTKIKNTINLLESGGSTAGGAGIELAYKTVIENFKTNGNNRVILATDGDFNVGISNENDLERLIEDKRKSGVFLTCLGFGMGNYKDSKLEILADKGNGQYAYINDIKEAKKLFIHEFGGTLYTVAKDVKTQIEFNPKYVASYRLIGYENRLLNDEDFKDDTKDAGEIGAGHCVTILYEIINSKNKIPQERKIDPLKYQSSNKSTSFDNEYALIKYRYKKPNENKSMELVKPIVYDQSKTSSITDNMLLSSSVAMFGMILNNSKHLKHGSIKSVISLANQIKMNDEYKYIEEYKTLLQAYHSIVTR</sequence>
<dbReference type="Pfam" id="PF12450">
    <property type="entry name" value="vWF_A"/>
    <property type="match status" value="1"/>
</dbReference>
<dbReference type="InterPro" id="IPR002035">
    <property type="entry name" value="VWF_A"/>
</dbReference>
<organism evidence="3 4">
    <name type="scientific">Candidatus Defluviibacterium haderslevense</name>
    <dbReference type="NCBI Taxonomy" id="2981993"/>
    <lineage>
        <taxon>Bacteria</taxon>
        <taxon>Pseudomonadati</taxon>
        <taxon>Bacteroidota</taxon>
        <taxon>Saprospiria</taxon>
        <taxon>Saprospirales</taxon>
        <taxon>Saprospiraceae</taxon>
        <taxon>Candidatus Defluviibacterium</taxon>
    </lineage>
</organism>
<dbReference type="Pfam" id="PF12034">
    <property type="entry name" value="YfbK_C"/>
    <property type="match status" value="1"/>
</dbReference>
<protein>
    <submittedName>
        <fullName evidence="3">von Willebrand factor type A domain-containing protein</fullName>
    </submittedName>
</protein>
<dbReference type="Gene3D" id="3.40.50.410">
    <property type="entry name" value="von Willebrand factor, type A domain"/>
    <property type="match status" value="1"/>
</dbReference>
<proteinExistence type="predicted"/>
<dbReference type="InterPro" id="IPR036465">
    <property type="entry name" value="vWFA_dom_sf"/>
</dbReference>
<dbReference type="PANTHER" id="PTHR10579:SF43">
    <property type="entry name" value="ZINC FINGER (C3HC4-TYPE RING FINGER) FAMILY PROTEIN"/>
    <property type="match status" value="1"/>
</dbReference>
<evidence type="ECO:0000256" key="1">
    <source>
        <dbReference type="SAM" id="MobiDB-lite"/>
    </source>
</evidence>
<dbReference type="InterPro" id="IPR008969">
    <property type="entry name" value="CarboxyPept-like_regulatory"/>
</dbReference>